<keyword evidence="3" id="KW-0411">Iron-sulfur</keyword>
<dbReference type="EMBL" id="JACJLV010000014">
    <property type="protein sequence ID" value="MBM6826666.1"/>
    <property type="molecule type" value="Genomic_DNA"/>
</dbReference>
<dbReference type="PROSITE" id="PS51379">
    <property type="entry name" value="4FE4S_FER_2"/>
    <property type="match status" value="2"/>
</dbReference>
<comment type="caution">
    <text evidence="5">The sequence shown here is derived from an EMBL/GenBank/DDBJ whole genome shotgun (WGS) entry which is preliminary data.</text>
</comment>
<dbReference type="Gene3D" id="1.10.1060.10">
    <property type="entry name" value="Alpha-helical ferredoxin"/>
    <property type="match status" value="1"/>
</dbReference>
<dbReference type="InterPro" id="IPR009051">
    <property type="entry name" value="Helical_ferredxn"/>
</dbReference>
<dbReference type="GO" id="GO:0046872">
    <property type="term" value="F:metal ion binding"/>
    <property type="evidence" value="ECO:0007669"/>
    <property type="project" value="UniProtKB-KW"/>
</dbReference>
<evidence type="ECO:0000256" key="3">
    <source>
        <dbReference type="ARBA" id="ARBA00023014"/>
    </source>
</evidence>
<reference evidence="5" key="1">
    <citation type="submission" date="2020-08" db="EMBL/GenBank/DDBJ databases">
        <authorList>
            <person name="Cejkova D."/>
            <person name="Kubasova T."/>
            <person name="Jahodarova E."/>
            <person name="Rychlik I."/>
        </authorList>
    </citation>
    <scope>NUCLEOTIDE SEQUENCE</scope>
    <source>
        <strain evidence="5">An420c</strain>
    </source>
</reference>
<keyword evidence="1" id="KW-0479">Metal-binding</keyword>
<evidence type="ECO:0000256" key="1">
    <source>
        <dbReference type="ARBA" id="ARBA00022723"/>
    </source>
</evidence>
<gene>
    <name evidence="5" type="ORF">H6A13_06045</name>
</gene>
<evidence type="ECO:0000259" key="4">
    <source>
        <dbReference type="PROSITE" id="PS51379"/>
    </source>
</evidence>
<accession>A0A938WZQ8</accession>
<feature type="domain" description="4Fe-4S ferredoxin-type" evidence="4">
    <location>
        <begin position="199"/>
        <end position="229"/>
    </location>
</feature>
<dbReference type="InterPro" id="IPR017900">
    <property type="entry name" value="4Fe4S_Fe_S_CS"/>
</dbReference>
<sequence>MQEIVNRAKELLADGTVKRVLGWKAGDLPYNPEPAYFEKEEDLEEFVYNGFCGANLSKYMIEASKMEGKTLVFLKPCDTYSFQQLMKEHRVDREKAYIIGVGCKGKLDIERIRRMGIKGIKSIAGANLEDEAETLTIVTLYGEKEVPYKDAMLERCHVCKGKDHMIFDEIIGESKETKDGDRFAEVERIEAMSPEEKFAFFQKELSKCIRCNACRNVCPACSCRKCVFDSNKFDSAQKANVDSFEEKMFHIIRAFHVAGRCTDCGECSRVCPQGIPLHLFNRKFIKDIDELYGEYQAGADLEERGPLTSYQLDDAEPGIVAERS</sequence>
<evidence type="ECO:0000313" key="6">
    <source>
        <dbReference type="Proteomes" id="UP000713880"/>
    </source>
</evidence>
<organism evidence="5 6">
    <name type="scientific">Mordavella massiliensis</name>
    <dbReference type="NCBI Taxonomy" id="1871024"/>
    <lineage>
        <taxon>Bacteria</taxon>
        <taxon>Bacillati</taxon>
        <taxon>Bacillota</taxon>
        <taxon>Clostridia</taxon>
        <taxon>Eubacteriales</taxon>
        <taxon>Clostridiaceae</taxon>
        <taxon>Mordavella</taxon>
    </lineage>
</organism>
<dbReference type="RefSeq" id="WP_204908711.1">
    <property type="nucleotide sequence ID" value="NZ_JACJLV010000014.1"/>
</dbReference>
<keyword evidence="6" id="KW-1185">Reference proteome</keyword>
<name>A0A938WZQ8_9CLOT</name>
<dbReference type="InterPro" id="IPR017896">
    <property type="entry name" value="4Fe4S_Fe-S-bd"/>
</dbReference>
<protein>
    <submittedName>
        <fullName evidence="5">4Fe-4S dicluster domain-containing protein</fullName>
    </submittedName>
</protein>
<dbReference type="GO" id="GO:0051536">
    <property type="term" value="F:iron-sulfur cluster binding"/>
    <property type="evidence" value="ECO:0007669"/>
    <property type="project" value="UniProtKB-KW"/>
</dbReference>
<dbReference type="Proteomes" id="UP000713880">
    <property type="component" value="Unassembled WGS sequence"/>
</dbReference>
<feature type="domain" description="4Fe-4S ferredoxin-type" evidence="4">
    <location>
        <begin position="252"/>
        <end position="282"/>
    </location>
</feature>
<evidence type="ECO:0000256" key="2">
    <source>
        <dbReference type="ARBA" id="ARBA00023004"/>
    </source>
</evidence>
<dbReference type="SUPFAM" id="SSF46548">
    <property type="entry name" value="alpha-helical ferredoxin"/>
    <property type="match status" value="1"/>
</dbReference>
<evidence type="ECO:0000313" key="5">
    <source>
        <dbReference type="EMBL" id="MBM6826666.1"/>
    </source>
</evidence>
<dbReference type="PROSITE" id="PS00198">
    <property type="entry name" value="4FE4S_FER_1"/>
    <property type="match status" value="2"/>
</dbReference>
<reference evidence="5" key="2">
    <citation type="journal article" date="2021" name="Sci. Rep.">
        <title>The distribution of antibiotic resistance genes in chicken gut microbiota commensals.</title>
        <authorList>
            <person name="Juricova H."/>
            <person name="Matiasovicova J."/>
            <person name="Kubasova T."/>
            <person name="Cejkova D."/>
            <person name="Rychlik I."/>
        </authorList>
    </citation>
    <scope>NUCLEOTIDE SEQUENCE</scope>
    <source>
        <strain evidence="5">An420c</strain>
    </source>
</reference>
<dbReference type="Pfam" id="PF13183">
    <property type="entry name" value="Fer4_8"/>
    <property type="match status" value="1"/>
</dbReference>
<proteinExistence type="predicted"/>
<keyword evidence="2" id="KW-0408">Iron</keyword>
<dbReference type="AlphaFoldDB" id="A0A938WZQ8"/>